<evidence type="ECO:0000259" key="3">
    <source>
        <dbReference type="PROSITE" id="PS50011"/>
    </source>
</evidence>
<dbReference type="InterPro" id="IPR000719">
    <property type="entry name" value="Prot_kinase_dom"/>
</dbReference>
<feature type="transmembrane region" description="Helical" evidence="2">
    <location>
        <begin position="515"/>
        <end position="531"/>
    </location>
</feature>
<feature type="transmembrane region" description="Helical" evidence="2">
    <location>
        <begin position="493"/>
        <end position="509"/>
    </location>
</feature>
<keyword evidence="2" id="KW-1133">Transmembrane helix</keyword>
<dbReference type="GO" id="GO:0044773">
    <property type="term" value="P:mitotic DNA damage checkpoint signaling"/>
    <property type="evidence" value="ECO:0007669"/>
    <property type="project" value="TreeGrafter"/>
</dbReference>
<gene>
    <name evidence="4" type="primary">SAMS2</name>
    <name evidence="4" type="ORF">SPIL2461_LOCUS15715</name>
</gene>
<accession>A0A812UZV9</accession>
<proteinExistence type="predicted"/>
<dbReference type="AlphaFoldDB" id="A0A812UZV9"/>
<protein>
    <submittedName>
        <fullName evidence="4">SAMS2 protein</fullName>
    </submittedName>
</protein>
<dbReference type="Gene3D" id="1.10.510.10">
    <property type="entry name" value="Transferase(Phosphotransferase) domain 1"/>
    <property type="match status" value="1"/>
</dbReference>
<evidence type="ECO:0000313" key="4">
    <source>
        <dbReference type="EMBL" id="CAE7589269.1"/>
    </source>
</evidence>
<organism evidence="4 5">
    <name type="scientific">Symbiodinium pilosum</name>
    <name type="common">Dinoflagellate</name>
    <dbReference type="NCBI Taxonomy" id="2952"/>
    <lineage>
        <taxon>Eukaryota</taxon>
        <taxon>Sar</taxon>
        <taxon>Alveolata</taxon>
        <taxon>Dinophyceae</taxon>
        <taxon>Suessiales</taxon>
        <taxon>Symbiodiniaceae</taxon>
        <taxon>Symbiodinium</taxon>
    </lineage>
</organism>
<dbReference type="Proteomes" id="UP000649617">
    <property type="component" value="Unassembled WGS sequence"/>
</dbReference>
<dbReference type="PROSITE" id="PS00107">
    <property type="entry name" value="PROTEIN_KINASE_ATP"/>
    <property type="match status" value="1"/>
</dbReference>
<keyword evidence="1" id="KW-0547">Nucleotide-binding</keyword>
<keyword evidence="5" id="KW-1185">Reference proteome</keyword>
<dbReference type="PANTHER" id="PTHR44167">
    <property type="entry name" value="OVARIAN-SPECIFIC SERINE/THREONINE-PROTEIN KINASE LOK-RELATED"/>
    <property type="match status" value="1"/>
</dbReference>
<feature type="domain" description="Protein kinase" evidence="3">
    <location>
        <begin position="21"/>
        <end position="426"/>
    </location>
</feature>
<dbReference type="SMART" id="SM00220">
    <property type="entry name" value="S_TKc"/>
    <property type="match status" value="1"/>
</dbReference>
<dbReference type="GO" id="GO:0004674">
    <property type="term" value="F:protein serine/threonine kinase activity"/>
    <property type="evidence" value="ECO:0007669"/>
    <property type="project" value="TreeGrafter"/>
</dbReference>
<evidence type="ECO:0000256" key="1">
    <source>
        <dbReference type="PROSITE-ProRule" id="PRU10141"/>
    </source>
</evidence>
<comment type="caution">
    <text evidence="4">The sequence shown here is derived from an EMBL/GenBank/DDBJ whole genome shotgun (WGS) entry which is preliminary data.</text>
</comment>
<dbReference type="SUPFAM" id="SSF56112">
    <property type="entry name" value="Protein kinase-like (PK-like)"/>
    <property type="match status" value="1"/>
</dbReference>
<dbReference type="PROSITE" id="PS50011">
    <property type="entry name" value="PROTEIN_KINASE_DOM"/>
    <property type="match status" value="1"/>
</dbReference>
<evidence type="ECO:0000256" key="2">
    <source>
        <dbReference type="SAM" id="Phobius"/>
    </source>
</evidence>
<name>A0A812UZV9_SYMPI</name>
<dbReference type="InterPro" id="IPR011009">
    <property type="entry name" value="Kinase-like_dom_sf"/>
</dbReference>
<dbReference type="GO" id="GO:0005634">
    <property type="term" value="C:nucleus"/>
    <property type="evidence" value="ECO:0007669"/>
    <property type="project" value="TreeGrafter"/>
</dbReference>
<dbReference type="InterPro" id="IPR017441">
    <property type="entry name" value="Protein_kinase_ATP_BS"/>
</dbReference>
<feature type="transmembrane region" description="Helical" evidence="2">
    <location>
        <begin position="588"/>
        <end position="613"/>
    </location>
</feature>
<dbReference type="OrthoDB" id="448592at2759"/>
<dbReference type="Pfam" id="PF00069">
    <property type="entry name" value="Pkinase"/>
    <property type="match status" value="1"/>
</dbReference>
<dbReference type="PANTHER" id="PTHR44167:SF24">
    <property type="entry name" value="SERINE_THREONINE-PROTEIN KINASE CHK2"/>
    <property type="match status" value="1"/>
</dbReference>
<evidence type="ECO:0000313" key="5">
    <source>
        <dbReference type="Proteomes" id="UP000649617"/>
    </source>
</evidence>
<feature type="transmembrane region" description="Helical" evidence="2">
    <location>
        <begin position="543"/>
        <end position="568"/>
    </location>
</feature>
<reference evidence="4" key="1">
    <citation type="submission" date="2021-02" db="EMBL/GenBank/DDBJ databases">
        <authorList>
            <person name="Dougan E. K."/>
            <person name="Rhodes N."/>
            <person name="Thang M."/>
            <person name="Chan C."/>
        </authorList>
    </citation>
    <scope>NUCLEOTIDE SEQUENCE</scope>
</reference>
<dbReference type="EMBL" id="CAJNIZ010039335">
    <property type="protein sequence ID" value="CAE7589269.1"/>
    <property type="molecule type" value="Genomic_DNA"/>
</dbReference>
<sequence>MDSFDTFRALANFPPALKPEFHNPKELGAGGFAVTFLANRTSTGEMVAVKVLQLQTTPTTKEWLTPRMYYNGGPVLKAHIDQSREECQRTQAIHKADKEDPEASKHVMQCLNDAITPGIMNQTLPDLPLHLVLSFAGTDDVDKWWDNKLKSSLSSKQYVQLLKSAFQDIFTGLKFLAESKGTQWIHHDLKPQNMVMNEETQKVVIVDLGALISSQDPLGTETAATWLFRPPEVEHIVYLANSVGFEAPLWSFDVHSAALSLLGMSTDGNHGPLLQMAAVPLFSWMMVEGVQNSLASFRLWKQVGSCASAKPDEPLPQAFAKCLSAASIEKYKQLLGSRLEEISAQKSLDARKAAWASFVSCRKSNTQPSSLVKQPAQLFNSHAAPFFWLLLDDWINTGFDQVLLKMLSTKPEERPKPSEILEATWFKKEIEIPEEGNRVEFTCPDYPISELRVMFYTWCATLGLSLLTFCICIGGACCTLIKDVPAWKWSMPWGGLMVIAAPISEFYVLDPIPAYVFLLLMFPLGLILLMAPCEIKALKERKLLLVQISAAICAMLLAAHQWAIAFMAGYPKDAAGQVLIGLVNLPWAVFQAFLTISGLPCFYGLGCLVIAMLSSWMPAGTQTASEPVVELQSVPA</sequence>
<keyword evidence="1" id="KW-0067">ATP-binding</keyword>
<keyword evidence="2" id="KW-0472">Membrane</keyword>
<dbReference type="GO" id="GO:0005524">
    <property type="term" value="F:ATP binding"/>
    <property type="evidence" value="ECO:0007669"/>
    <property type="project" value="UniProtKB-UniRule"/>
</dbReference>
<keyword evidence="2" id="KW-0812">Transmembrane</keyword>
<feature type="binding site" evidence="1">
    <location>
        <position position="50"/>
    </location>
    <ligand>
        <name>ATP</name>
        <dbReference type="ChEBI" id="CHEBI:30616"/>
    </ligand>
</feature>
<feature type="transmembrane region" description="Helical" evidence="2">
    <location>
        <begin position="455"/>
        <end position="481"/>
    </location>
</feature>